<comment type="similarity">
    <text evidence="5">Belongs to the RNA polymerase subunit epsilon family.</text>
</comment>
<dbReference type="Pfam" id="PF07288">
    <property type="entry name" value="RpoY"/>
    <property type="match status" value="1"/>
</dbReference>
<reference evidence="6" key="2">
    <citation type="submission" date="2020-09" db="EMBL/GenBank/DDBJ databases">
        <authorList>
            <person name="Sun Q."/>
            <person name="Zhou Y."/>
        </authorList>
    </citation>
    <scope>NUCLEOTIDE SEQUENCE</scope>
    <source>
        <strain evidence="6">CGMCC 1.15371</strain>
    </source>
</reference>
<reference evidence="6" key="1">
    <citation type="journal article" date="2014" name="Int. J. Syst. Evol. Microbiol.">
        <title>Complete genome sequence of Corynebacterium casei LMG S-19264T (=DSM 44701T), isolated from a smear-ripened cheese.</title>
        <authorList>
            <consortium name="US DOE Joint Genome Institute (JGI-PGF)"/>
            <person name="Walter F."/>
            <person name="Albersmeier A."/>
            <person name="Kalinowski J."/>
            <person name="Ruckert C."/>
        </authorList>
    </citation>
    <scope>NUCLEOTIDE SEQUENCE</scope>
    <source>
        <strain evidence="6">CGMCC 1.15371</strain>
    </source>
</reference>
<organism evidence="6 7">
    <name type="scientific">Pullulanibacillus camelliae</name>
    <dbReference type="NCBI Taxonomy" id="1707096"/>
    <lineage>
        <taxon>Bacteria</taxon>
        <taxon>Bacillati</taxon>
        <taxon>Bacillota</taxon>
        <taxon>Bacilli</taxon>
        <taxon>Bacillales</taxon>
        <taxon>Sporolactobacillaceae</taxon>
        <taxon>Pullulanibacillus</taxon>
    </lineage>
</organism>
<dbReference type="GO" id="GO:0006351">
    <property type="term" value="P:DNA-templated transcription"/>
    <property type="evidence" value="ECO:0007669"/>
    <property type="project" value="UniProtKB-UniRule"/>
</dbReference>
<evidence type="ECO:0000313" key="6">
    <source>
        <dbReference type="EMBL" id="GGE40826.1"/>
    </source>
</evidence>
<comment type="subunit">
    <text evidence="5">RNAP is composed of a core of 2 alpha, a beta and a beta' subunit. The core is associated with a delta subunit, and at least one of epsilon or omega. When a sigma factor is associated with the core the holoenzyme is formed, which can initiate transcription.</text>
</comment>
<keyword evidence="1 5" id="KW-0240">DNA-directed RNA polymerase</keyword>
<evidence type="ECO:0000313" key="7">
    <source>
        <dbReference type="Proteomes" id="UP000628775"/>
    </source>
</evidence>
<name>A0A8J2VST4_9BACL</name>
<dbReference type="GO" id="GO:0003899">
    <property type="term" value="F:DNA-directed RNA polymerase activity"/>
    <property type="evidence" value="ECO:0007669"/>
    <property type="project" value="UniProtKB-UniRule"/>
</dbReference>
<dbReference type="EC" id="2.7.7.6" evidence="5"/>
<dbReference type="EMBL" id="BMIR01000008">
    <property type="protein sequence ID" value="GGE40826.1"/>
    <property type="molecule type" value="Genomic_DNA"/>
</dbReference>
<evidence type="ECO:0000256" key="5">
    <source>
        <dbReference type="HAMAP-Rule" id="MF_01553"/>
    </source>
</evidence>
<gene>
    <name evidence="5" type="primary">rpoY</name>
    <name evidence="6" type="ORF">GCM10011391_19500</name>
</gene>
<dbReference type="AlphaFoldDB" id="A0A8J2VST4"/>
<sequence>MIFKVYYQDSKEQVPVRENTQSLYIESENEEEVRKKLKDRDINIEYITKLEGAILDYEKQSEHFKLESI</sequence>
<dbReference type="Gene3D" id="3.10.20.730">
    <property type="entry name" value="RNAP, epsilon subunit-like"/>
    <property type="match status" value="1"/>
</dbReference>
<dbReference type="InterPro" id="IPR009907">
    <property type="entry name" value="RpoY"/>
</dbReference>
<keyword evidence="7" id="KW-1185">Reference proteome</keyword>
<accession>A0A8J2VST4</accession>
<dbReference type="GO" id="GO:0003677">
    <property type="term" value="F:DNA binding"/>
    <property type="evidence" value="ECO:0007669"/>
    <property type="project" value="UniProtKB-UniRule"/>
</dbReference>
<proteinExistence type="inferred from homology"/>
<dbReference type="NCBIfam" id="NF010188">
    <property type="entry name" value="PRK13667.1"/>
    <property type="match status" value="1"/>
</dbReference>
<evidence type="ECO:0000256" key="4">
    <source>
        <dbReference type="ARBA" id="ARBA00023163"/>
    </source>
</evidence>
<dbReference type="HAMAP" id="MF_01553">
    <property type="entry name" value="RNApol_bact_RpoY"/>
    <property type="match status" value="1"/>
</dbReference>
<comment type="function">
    <text evidence="5">A non-essential component of RNA polymerase (RNAP).</text>
</comment>
<evidence type="ECO:0000256" key="1">
    <source>
        <dbReference type="ARBA" id="ARBA00022478"/>
    </source>
</evidence>
<comment type="caution">
    <text evidence="6">The sequence shown here is derived from an EMBL/GenBank/DDBJ whole genome shotgun (WGS) entry which is preliminary data.</text>
</comment>
<dbReference type="Proteomes" id="UP000628775">
    <property type="component" value="Unassembled WGS sequence"/>
</dbReference>
<evidence type="ECO:0000256" key="2">
    <source>
        <dbReference type="ARBA" id="ARBA00022679"/>
    </source>
</evidence>
<evidence type="ECO:0000256" key="3">
    <source>
        <dbReference type="ARBA" id="ARBA00022695"/>
    </source>
</evidence>
<protein>
    <recommendedName>
        <fullName evidence="5">DNA-directed RNA polymerase subunit epsilon</fullName>
        <shortName evidence="5">RNAP epsilon subunit</shortName>
        <ecNumber evidence="5">2.7.7.6</ecNumber>
    </recommendedName>
    <alternativeName>
        <fullName evidence="5">RNA polymerase epsilon subunit</fullName>
    </alternativeName>
    <alternativeName>
        <fullName evidence="5">Transcriptase subunit epsilon</fullName>
    </alternativeName>
</protein>
<keyword evidence="3 5" id="KW-0548">Nucleotidyltransferase</keyword>
<keyword evidence="4 5" id="KW-0804">Transcription</keyword>
<dbReference type="RefSeq" id="WP_188692856.1">
    <property type="nucleotide sequence ID" value="NZ_BMIR01000008.1"/>
</dbReference>
<dbReference type="GO" id="GO:0000428">
    <property type="term" value="C:DNA-directed RNA polymerase complex"/>
    <property type="evidence" value="ECO:0007669"/>
    <property type="project" value="UniProtKB-KW"/>
</dbReference>
<keyword evidence="2 5" id="KW-0808">Transferase</keyword>
<comment type="catalytic activity">
    <reaction evidence="5">
        <text>RNA(n) + a ribonucleoside 5'-triphosphate = RNA(n+1) + diphosphate</text>
        <dbReference type="Rhea" id="RHEA:21248"/>
        <dbReference type="Rhea" id="RHEA-COMP:14527"/>
        <dbReference type="Rhea" id="RHEA-COMP:17342"/>
        <dbReference type="ChEBI" id="CHEBI:33019"/>
        <dbReference type="ChEBI" id="CHEBI:61557"/>
        <dbReference type="ChEBI" id="CHEBI:140395"/>
        <dbReference type="EC" id="2.7.7.6"/>
    </reaction>
</comment>